<evidence type="ECO:0000256" key="1">
    <source>
        <dbReference type="ARBA" id="ARBA00006479"/>
    </source>
</evidence>
<dbReference type="PANTHER" id="PTHR18964">
    <property type="entry name" value="ROK (REPRESSOR, ORF, KINASE) FAMILY"/>
    <property type="match status" value="1"/>
</dbReference>
<comment type="caution">
    <text evidence="2">The sequence shown here is derived from an EMBL/GenBank/DDBJ whole genome shotgun (WGS) entry which is preliminary data.</text>
</comment>
<dbReference type="EMBL" id="JAMXQV010000027">
    <property type="protein sequence ID" value="MCR6488771.1"/>
    <property type="molecule type" value="Genomic_DNA"/>
</dbReference>
<evidence type="ECO:0000313" key="3">
    <source>
        <dbReference type="Proteomes" id="UP001144096"/>
    </source>
</evidence>
<dbReference type="InterPro" id="IPR043129">
    <property type="entry name" value="ATPase_NBD"/>
</dbReference>
<name>A0A9X2SQ12_9PSEU</name>
<gene>
    <name evidence="2" type="ORF">M8542_38675</name>
</gene>
<evidence type="ECO:0000313" key="2">
    <source>
        <dbReference type="EMBL" id="MCR6488771.1"/>
    </source>
</evidence>
<dbReference type="InterPro" id="IPR000600">
    <property type="entry name" value="ROK"/>
</dbReference>
<dbReference type="Pfam" id="PF00480">
    <property type="entry name" value="ROK"/>
    <property type="match status" value="1"/>
</dbReference>
<proteinExistence type="inferred from homology"/>
<dbReference type="RefSeq" id="WP_257925335.1">
    <property type="nucleotide sequence ID" value="NZ_JAMXQV010000027.1"/>
</dbReference>
<dbReference type="SUPFAM" id="SSF53067">
    <property type="entry name" value="Actin-like ATPase domain"/>
    <property type="match status" value="1"/>
</dbReference>
<protein>
    <submittedName>
        <fullName evidence="2">ROK family protein</fullName>
    </submittedName>
</protein>
<dbReference type="Gene3D" id="3.30.420.40">
    <property type="match status" value="2"/>
</dbReference>
<organism evidence="2 3">
    <name type="scientific">Amycolatopsis iheyensis</name>
    <dbReference type="NCBI Taxonomy" id="2945988"/>
    <lineage>
        <taxon>Bacteria</taxon>
        <taxon>Bacillati</taxon>
        <taxon>Actinomycetota</taxon>
        <taxon>Actinomycetes</taxon>
        <taxon>Pseudonocardiales</taxon>
        <taxon>Pseudonocardiaceae</taxon>
        <taxon>Amycolatopsis</taxon>
    </lineage>
</organism>
<reference evidence="2" key="1">
    <citation type="submission" date="2022-06" db="EMBL/GenBank/DDBJ databases">
        <title>Amycolatopsis iheyaensis sp. nov., a new species of the genus Amycolatopsis isolated from soil in Iheya island, Japan.</title>
        <authorList>
            <person name="Ngamcharungchit C."/>
            <person name="Kanto H."/>
            <person name="Take A."/>
            <person name="Intra B."/>
            <person name="Matsumoto A."/>
            <person name="Panbangred W."/>
            <person name="Inahashi Y."/>
        </authorList>
    </citation>
    <scope>NUCLEOTIDE SEQUENCE</scope>
    <source>
        <strain evidence="2">OK19-0408</strain>
    </source>
</reference>
<sequence>MTKTWLGVDFGGTKVALRAETEGGEVREHAFRWRGRGLESDLTQLAAEVTRFRRPVPAGFAGIGVAMPATVGADGLVTTWPNRPEWTGLDLRRTFRTVFGDAPLRWADDGELGALGEARELGCDDLLYVGVGTGVGGGLILGGRRWPGSFELGHVVTDADGPECRCGRRGCVQASASGPATLARASSLRGAPVDFDALRDGWRAGADWAVDAVDRTCHRLAVAITGVRELLAPGTVVVGGGFAGGLPGFVDSVARHVDALARPGVTAPVVRASPLGALSTVYGAVALARL</sequence>
<keyword evidence="3" id="KW-1185">Reference proteome</keyword>
<dbReference type="AlphaFoldDB" id="A0A9X2SQ12"/>
<dbReference type="Proteomes" id="UP001144096">
    <property type="component" value="Unassembled WGS sequence"/>
</dbReference>
<accession>A0A9X2SQ12</accession>
<comment type="similarity">
    <text evidence="1">Belongs to the ROK (NagC/XylR) family.</text>
</comment>
<dbReference type="PANTHER" id="PTHR18964:SF149">
    <property type="entry name" value="BIFUNCTIONAL UDP-N-ACETYLGLUCOSAMINE 2-EPIMERASE_N-ACETYLMANNOSAMINE KINASE"/>
    <property type="match status" value="1"/>
</dbReference>